<dbReference type="GO" id="GO:0016592">
    <property type="term" value="C:mediator complex"/>
    <property type="evidence" value="ECO:0007669"/>
    <property type="project" value="InterPro"/>
</dbReference>
<evidence type="ECO:0000256" key="2">
    <source>
        <dbReference type="ARBA" id="ARBA00007526"/>
    </source>
</evidence>
<feature type="region of interest" description="Disordered" evidence="8">
    <location>
        <begin position="182"/>
        <end position="226"/>
    </location>
</feature>
<organism evidence="10 11">
    <name type="scientific">Alternaria burnsii</name>
    <dbReference type="NCBI Taxonomy" id="1187904"/>
    <lineage>
        <taxon>Eukaryota</taxon>
        <taxon>Fungi</taxon>
        <taxon>Dikarya</taxon>
        <taxon>Ascomycota</taxon>
        <taxon>Pezizomycotina</taxon>
        <taxon>Dothideomycetes</taxon>
        <taxon>Pleosporomycetidae</taxon>
        <taxon>Pleosporales</taxon>
        <taxon>Pleosporineae</taxon>
        <taxon>Pleosporaceae</taxon>
        <taxon>Alternaria</taxon>
        <taxon>Alternaria sect. Alternaria</taxon>
    </lineage>
</organism>
<evidence type="ECO:0000256" key="8">
    <source>
        <dbReference type="SAM" id="MobiDB-lite"/>
    </source>
</evidence>
<dbReference type="GO" id="GO:0005737">
    <property type="term" value="C:cytoplasm"/>
    <property type="evidence" value="ECO:0007669"/>
    <property type="project" value="TreeGrafter"/>
</dbReference>
<keyword evidence="11" id="KW-1185">Reference proteome</keyword>
<feature type="compositionally biased region" description="Polar residues" evidence="8">
    <location>
        <begin position="345"/>
        <end position="355"/>
    </location>
</feature>
<evidence type="ECO:0000313" key="10">
    <source>
        <dbReference type="EMBL" id="KAF7678884.1"/>
    </source>
</evidence>
<dbReference type="PANTHER" id="PTHR13847">
    <property type="entry name" value="SARCOSINE DEHYDROGENASE-RELATED"/>
    <property type="match status" value="1"/>
</dbReference>
<dbReference type="GeneID" id="62200857"/>
<reference evidence="10" key="1">
    <citation type="submission" date="2020-01" db="EMBL/GenBank/DDBJ databases">
        <authorList>
            <person name="Feng Z.H.Z."/>
        </authorList>
    </citation>
    <scope>NUCLEOTIDE SEQUENCE</scope>
    <source>
        <strain evidence="10">CBS107.38</strain>
    </source>
</reference>
<evidence type="ECO:0000256" key="4">
    <source>
        <dbReference type="ARBA" id="ARBA00023015"/>
    </source>
</evidence>
<feature type="compositionally biased region" description="Low complexity" evidence="8">
    <location>
        <begin position="207"/>
        <end position="223"/>
    </location>
</feature>
<feature type="compositionally biased region" description="Low complexity" evidence="8">
    <location>
        <begin position="280"/>
        <end position="293"/>
    </location>
</feature>
<dbReference type="InterPro" id="IPR007018">
    <property type="entry name" value="Mediator_Med6"/>
</dbReference>
<evidence type="ECO:0000256" key="5">
    <source>
        <dbReference type="ARBA" id="ARBA00023163"/>
    </source>
</evidence>
<dbReference type="AlphaFoldDB" id="A0A8H7BBR9"/>
<feature type="compositionally biased region" description="Basic residues" evidence="8">
    <location>
        <begin position="334"/>
        <end position="343"/>
    </location>
</feature>
<evidence type="ECO:0000256" key="1">
    <source>
        <dbReference type="ARBA" id="ARBA00004123"/>
    </source>
</evidence>
<feature type="region of interest" description="Disordered" evidence="8">
    <location>
        <begin position="276"/>
        <end position="361"/>
    </location>
</feature>
<dbReference type="InterPro" id="IPR038566">
    <property type="entry name" value="Mediator_Med6_sf"/>
</dbReference>
<evidence type="ECO:0000259" key="9">
    <source>
        <dbReference type="Pfam" id="PF01266"/>
    </source>
</evidence>
<reference evidence="10" key="2">
    <citation type="submission" date="2020-08" db="EMBL/GenBank/DDBJ databases">
        <title>Draft Genome Sequence of Cumin Blight Pathogen Alternaria burnsii.</title>
        <authorList>
            <person name="Feng Z."/>
        </authorList>
    </citation>
    <scope>NUCLEOTIDE SEQUENCE</scope>
    <source>
        <strain evidence="10">CBS107.38</strain>
    </source>
</reference>
<dbReference type="Gene3D" id="3.10.450.580">
    <property type="entry name" value="Mediator complex, subunit Med6"/>
    <property type="match status" value="1"/>
</dbReference>
<comment type="similarity">
    <text evidence="2">Belongs to the Mediator complex subunit 6 family.</text>
</comment>
<keyword evidence="6" id="KW-0539">Nucleus</keyword>
<dbReference type="PANTHER" id="PTHR13847:SF279">
    <property type="entry name" value="FAD DEPENDENT OXIDOREDUCTASE DOMAIN-CONTAINING PROTEIN-RELATED"/>
    <property type="match status" value="1"/>
</dbReference>
<feature type="region of interest" description="Disordered" evidence="8">
    <location>
        <begin position="700"/>
        <end position="723"/>
    </location>
</feature>
<evidence type="ECO:0000256" key="6">
    <source>
        <dbReference type="ARBA" id="ARBA00023242"/>
    </source>
</evidence>
<accession>A0A8H7BBR9</accession>
<dbReference type="Pfam" id="PF01266">
    <property type="entry name" value="DAO"/>
    <property type="match status" value="1"/>
</dbReference>
<sequence>MPPILPPPDEQEYDQPLTIDGLPGRDLAAGNNLFFYFTSSPWFDPEDCINIAIFTNLNLQDPANAQTIMNDPKLWNQRIKETPKGIQYVIAGEGQGDGHPWLLQRQHKAEVTKDDGSKEIGMFVEGNWYTHGTKVLMAPSLLDVVQSRLLTVATRMEQMAEISKNMTHWTPATGYSYFPPSHETSKAATTASRIGSPTLAPTDPDVAGSQSQGAGAGATSQTTDPLASTTEFSDALFMHSLNLTNAYGDEYMDENPLKGEPGAFVFEGTKTAVSARNKAQEQAAQASLSAPPAGLKIETQPPSVAPSAVGTPRGVATPTTAETQGKKGAIGAAPKKKKDRRKSQGGLTSPTTPSVSHLAPGLQEKMVLRKVVTTCSQPNTSHHEAQGTVIDNPNHEVNPRKQPQDFLPVPNPMTSYWLKQPHPYAKLRTTPHLPVSCDIAIIGSGMAGILAAYHILQTSHTNFLQTGTPMPRIVLLDARDLCSGATARNGGHSKVKTATLTSLADGVARTALQDYVHRTHVELKALVDAEGLAAKCEFELRRSFDVFQDKEEFEGVKMAYDEDARVGQGWTKRTSVVPGEWVERITGVRGSVGAFSVESASFWPYKLVCGVLERMVEKFGEVLNVQMNTVVTRLASSPSTASVERTSREVSTTTTTRVVNILETPRGTLTAKKVVLATNAYTASLLPSFSKTIIPYKGMNSHHAPSPSASSSSPHSNHTSHATQSHLNNTYNIHFSPLSPKHPTGCDYLNPRPDGSIVVGGGSWFYQNKHNEKHDSDDDDPYAWLNTVDDSTETGHFPADVYAHWTHYMSNTFFSHPPPSSSSSHFEPDSIWTGIQGKTNNGMPHIGRVPPPAEKRDKQQQQQQQWMLAGFNGGGMALIPLAAKAVAKMVLRDLDFEHVQDEFGLLEGMGTGDARMVS</sequence>
<protein>
    <recommendedName>
        <fullName evidence="3">Mediator of RNA polymerase II transcription subunit 6</fullName>
    </recommendedName>
    <alternativeName>
        <fullName evidence="7">Mediator complex subunit 6</fullName>
    </alternativeName>
</protein>
<dbReference type="Gene3D" id="3.50.50.60">
    <property type="entry name" value="FAD/NAD(P)-binding domain"/>
    <property type="match status" value="1"/>
</dbReference>
<dbReference type="Proteomes" id="UP000596902">
    <property type="component" value="Unassembled WGS sequence"/>
</dbReference>
<dbReference type="GO" id="GO:0003712">
    <property type="term" value="F:transcription coregulator activity"/>
    <property type="evidence" value="ECO:0007669"/>
    <property type="project" value="InterPro"/>
</dbReference>
<comment type="caution">
    <text evidence="10">The sequence shown here is derived from an EMBL/GenBank/DDBJ whole genome shotgun (WGS) entry which is preliminary data.</text>
</comment>
<dbReference type="RefSeq" id="XP_038788957.1">
    <property type="nucleotide sequence ID" value="XM_038927679.1"/>
</dbReference>
<gene>
    <name evidence="10" type="ORF">GT037_002632</name>
</gene>
<dbReference type="GO" id="GO:0006357">
    <property type="term" value="P:regulation of transcription by RNA polymerase II"/>
    <property type="evidence" value="ECO:0007669"/>
    <property type="project" value="InterPro"/>
</dbReference>
<feature type="compositionally biased region" description="Polar residues" evidence="8">
    <location>
        <begin position="186"/>
        <end position="195"/>
    </location>
</feature>
<feature type="compositionally biased region" description="Low complexity" evidence="8">
    <location>
        <begin position="701"/>
        <end position="723"/>
    </location>
</feature>
<name>A0A8H7BBR9_9PLEO</name>
<evidence type="ECO:0000256" key="7">
    <source>
        <dbReference type="ARBA" id="ARBA00031259"/>
    </source>
</evidence>
<dbReference type="Gene3D" id="3.30.9.10">
    <property type="entry name" value="D-Amino Acid Oxidase, subunit A, domain 2"/>
    <property type="match status" value="1"/>
</dbReference>
<proteinExistence type="inferred from homology"/>
<dbReference type="EMBL" id="JAAABM010000003">
    <property type="protein sequence ID" value="KAF7678884.1"/>
    <property type="molecule type" value="Genomic_DNA"/>
</dbReference>
<dbReference type="InterPro" id="IPR006076">
    <property type="entry name" value="FAD-dep_OxRdtase"/>
</dbReference>
<feature type="domain" description="FAD dependent oxidoreductase" evidence="9">
    <location>
        <begin position="438"/>
        <end position="889"/>
    </location>
</feature>
<evidence type="ECO:0000256" key="3">
    <source>
        <dbReference type="ARBA" id="ARBA00020634"/>
    </source>
</evidence>
<dbReference type="Pfam" id="PF04934">
    <property type="entry name" value="Med6"/>
    <property type="match status" value="1"/>
</dbReference>
<keyword evidence="4" id="KW-0805">Transcription regulation</keyword>
<comment type="subcellular location">
    <subcellularLocation>
        <location evidence="1">Nucleus</location>
    </subcellularLocation>
</comment>
<keyword evidence="5" id="KW-0804">Transcription</keyword>
<dbReference type="InterPro" id="IPR036188">
    <property type="entry name" value="FAD/NAD-bd_sf"/>
</dbReference>
<evidence type="ECO:0000313" key="11">
    <source>
        <dbReference type="Proteomes" id="UP000596902"/>
    </source>
</evidence>
<dbReference type="SUPFAM" id="SSF51905">
    <property type="entry name" value="FAD/NAD(P)-binding domain"/>
    <property type="match status" value="1"/>
</dbReference>